<evidence type="ECO:0000256" key="4">
    <source>
        <dbReference type="SAM" id="SignalP"/>
    </source>
</evidence>
<dbReference type="SUPFAM" id="SSF53474">
    <property type="entry name" value="alpha/beta-Hydrolases"/>
    <property type="match status" value="1"/>
</dbReference>
<dbReference type="PANTHER" id="PTHR34853:SF1">
    <property type="entry name" value="LIPASE 5"/>
    <property type="match status" value="1"/>
</dbReference>
<keyword evidence="1 4" id="KW-0732">Signal</keyword>
<evidence type="ECO:0000256" key="3">
    <source>
        <dbReference type="ARBA" id="ARBA00023369"/>
    </source>
</evidence>
<dbReference type="PANTHER" id="PTHR34853">
    <property type="match status" value="1"/>
</dbReference>
<evidence type="ECO:0000256" key="1">
    <source>
        <dbReference type="ARBA" id="ARBA00022729"/>
    </source>
</evidence>
<dbReference type="Pfam" id="PF03583">
    <property type="entry name" value="LIP"/>
    <property type="match status" value="1"/>
</dbReference>
<dbReference type="Gene3D" id="1.10.260.130">
    <property type="match status" value="1"/>
</dbReference>
<dbReference type="InterPro" id="IPR005152">
    <property type="entry name" value="Lipase_secreted"/>
</dbReference>
<dbReference type="Proteomes" id="UP000837801">
    <property type="component" value="Unassembled WGS sequence"/>
</dbReference>
<evidence type="ECO:0000313" key="5">
    <source>
        <dbReference type="EMBL" id="CAH2354320.1"/>
    </source>
</evidence>
<name>A0A9P0QTL7_9ASCO</name>
<dbReference type="OrthoDB" id="2373480at2759"/>
<evidence type="ECO:0000313" key="6">
    <source>
        <dbReference type="Proteomes" id="UP000837801"/>
    </source>
</evidence>
<feature type="chain" id="PRO_5040171192" evidence="4">
    <location>
        <begin position="19"/>
        <end position="629"/>
    </location>
</feature>
<dbReference type="EMBL" id="CAKXYY010000015">
    <property type="protein sequence ID" value="CAH2354320.1"/>
    <property type="molecule type" value="Genomic_DNA"/>
</dbReference>
<feature type="signal peptide" evidence="4">
    <location>
        <begin position="1"/>
        <end position="18"/>
    </location>
</feature>
<dbReference type="GO" id="GO:0016042">
    <property type="term" value="P:lipid catabolic process"/>
    <property type="evidence" value="ECO:0007669"/>
    <property type="project" value="InterPro"/>
</dbReference>
<keyword evidence="2" id="KW-0325">Glycoprotein</keyword>
<accession>A0A9P0QTL7</accession>
<dbReference type="Gene3D" id="3.40.50.1820">
    <property type="entry name" value="alpha/beta hydrolase"/>
    <property type="match status" value="1"/>
</dbReference>
<gene>
    <name evidence="5" type="ORF">CLIB1423_15S03488</name>
</gene>
<proteinExistence type="predicted"/>
<keyword evidence="6" id="KW-1185">Reference proteome</keyword>
<dbReference type="AlphaFoldDB" id="A0A9P0QTL7"/>
<comment type="catalytic activity">
    <reaction evidence="3">
        <text>a triacylglycerol + H2O = a diacylglycerol + a fatty acid + H(+)</text>
        <dbReference type="Rhea" id="RHEA:12044"/>
        <dbReference type="ChEBI" id="CHEBI:15377"/>
        <dbReference type="ChEBI" id="CHEBI:15378"/>
        <dbReference type="ChEBI" id="CHEBI:17855"/>
        <dbReference type="ChEBI" id="CHEBI:18035"/>
        <dbReference type="ChEBI" id="CHEBI:28868"/>
        <dbReference type="EC" id="3.1.1.3"/>
    </reaction>
    <physiologicalReaction direction="left-to-right" evidence="3">
        <dbReference type="Rhea" id="RHEA:12045"/>
    </physiologicalReaction>
</comment>
<evidence type="ECO:0000256" key="2">
    <source>
        <dbReference type="ARBA" id="ARBA00023180"/>
    </source>
</evidence>
<protein>
    <submittedName>
        <fullName evidence="5">Lipase 1</fullName>
    </submittedName>
</protein>
<dbReference type="InterPro" id="IPR029058">
    <property type="entry name" value="AB_hydrolase_fold"/>
</dbReference>
<dbReference type="GO" id="GO:0004806">
    <property type="term" value="F:triacylglycerol lipase activity"/>
    <property type="evidence" value="ECO:0007669"/>
    <property type="project" value="UniProtKB-EC"/>
</dbReference>
<organism evidence="5 6">
    <name type="scientific">[Candida] railenensis</name>
    <dbReference type="NCBI Taxonomy" id="45579"/>
    <lineage>
        <taxon>Eukaryota</taxon>
        <taxon>Fungi</taxon>
        <taxon>Dikarya</taxon>
        <taxon>Ascomycota</taxon>
        <taxon>Saccharomycotina</taxon>
        <taxon>Pichiomycetes</taxon>
        <taxon>Debaryomycetaceae</taxon>
        <taxon>Kurtzmaniella</taxon>
    </lineage>
</organism>
<comment type="caution">
    <text evidence="5">The sequence shown here is derived from an EMBL/GenBank/DDBJ whole genome shotgun (WGS) entry which is preliminary data.</text>
</comment>
<reference evidence="5" key="1">
    <citation type="submission" date="2022-03" db="EMBL/GenBank/DDBJ databases">
        <authorList>
            <person name="Legras J.-L."/>
            <person name="Devillers H."/>
            <person name="Grondin C."/>
        </authorList>
    </citation>
    <scope>NUCLEOTIDE SEQUENCE</scope>
    <source>
        <strain evidence="5">CLIB 1423</strain>
    </source>
</reference>
<sequence>MKFQSLFLGLLFATFVSSAPILLPRSATLAVPTDDPFYQAPSGYEDEAVGTVLRTRKLQDAFGLITFELHVSEVHQVLVVSEDTFKNKIVIMSTVFVPFNADPSKLVSYHMAEDTASPNCAPSYAMQLESSAASWITPQVELLLVNSALKEGYYVVVPDHEGPKATFVAGYSAGYAVLNTVRGVLSTGNDTGIDPDAEVAFWGYSGGGFTTAWASSLHPTYAPEINLVGASMGGVPVDLHHVANYTMGTLFAGFIISAILGLSHEYPDLDNLLTEYTKSESILAHLKDAENDCLLEILSYYAFATWDNYFTDGEAVLDLPLVVNLTAENSIMNNGGIPTVPIFAYHSQMDEIIPVDDMDDLYDYYCGKGVVIDYHRGLYSGHIITAVTGAGLALNFIKDRFNKVPVSDKCSKTTTAFEAFDPDALPGLKDILIADVDFFLGDDMGPDSPSTGNTTTTTASGTTGIVNSVLNGISSLVSNLINPENPESVTPQYIYDHLGETLSSAWGAVTAATSFVSGIFGGSDSSNSTSGGLVSSLLSEGASLASGLLGSDSSSNSTSGGLVSSLLSEGESLASDLLGSDSSTNNTSSSGGLLSTLGGLASSLFDSGSSSNSSSSVVSSLLSAVSSIL</sequence>